<dbReference type="Proteomes" id="UP000003082">
    <property type="component" value="Unassembled WGS sequence"/>
</dbReference>
<reference evidence="1 2" key="1">
    <citation type="submission" date="2008-08" db="EMBL/GenBank/DDBJ databases">
        <authorList>
            <person name="Madupu R."/>
            <person name="Durkin A.S."/>
            <person name="Torralba M."/>
            <person name="Methe B."/>
            <person name="Sutton G.G."/>
            <person name="Strausberg R.L."/>
            <person name="Nelson K.E."/>
        </authorList>
    </citation>
    <scope>NUCLEOTIDE SEQUENCE [LARGE SCALE GENOMIC DNA]</scope>
    <source>
        <strain evidence="1 2">RM3267</strain>
    </source>
</reference>
<evidence type="ECO:0000313" key="1">
    <source>
        <dbReference type="EMBL" id="EEF15151.1"/>
    </source>
</evidence>
<name>B9CYG5_CAMRE</name>
<keyword evidence="2" id="KW-1185">Reference proteome</keyword>
<evidence type="ECO:0000313" key="2">
    <source>
        <dbReference type="Proteomes" id="UP000003082"/>
    </source>
</evidence>
<accession>B9CYG5</accession>
<organism evidence="1 2">
    <name type="scientific">Campylobacter rectus RM3267</name>
    <dbReference type="NCBI Taxonomy" id="553218"/>
    <lineage>
        <taxon>Bacteria</taxon>
        <taxon>Pseudomonadati</taxon>
        <taxon>Campylobacterota</taxon>
        <taxon>Epsilonproteobacteria</taxon>
        <taxon>Campylobacterales</taxon>
        <taxon>Campylobacteraceae</taxon>
        <taxon>Campylobacter</taxon>
    </lineage>
</organism>
<dbReference type="AlphaFoldDB" id="B9CYG5"/>
<comment type="caution">
    <text evidence="1">The sequence shown here is derived from an EMBL/GenBank/DDBJ whole genome shotgun (WGS) entry which is preliminary data.</text>
</comment>
<protein>
    <submittedName>
        <fullName evidence="1">Uncharacterized protein</fullName>
    </submittedName>
</protein>
<dbReference type="EMBL" id="ACFU01000002">
    <property type="protein sequence ID" value="EEF15151.1"/>
    <property type="molecule type" value="Genomic_DNA"/>
</dbReference>
<proteinExistence type="predicted"/>
<dbReference type="STRING" id="553218.CAMRE0001_1785"/>
<sequence length="37" mass="4165">MPGSPINLSVLLARFKADLSNFTLKRSKFAAHKKYLT</sequence>
<gene>
    <name evidence="1" type="ORF">CAMRE0001_1785</name>
</gene>